<dbReference type="SMART" id="SM00935">
    <property type="entry name" value="OmpH"/>
    <property type="match status" value="1"/>
</dbReference>
<evidence type="ECO:0000313" key="5">
    <source>
        <dbReference type="EMBL" id="MBO8449865.1"/>
    </source>
</evidence>
<dbReference type="SUPFAM" id="SSF111384">
    <property type="entry name" value="OmpH-like"/>
    <property type="match status" value="1"/>
</dbReference>
<reference evidence="5" key="1">
    <citation type="submission" date="2020-10" db="EMBL/GenBank/DDBJ databases">
        <authorList>
            <person name="Gilroy R."/>
        </authorList>
    </citation>
    <scope>NUCLEOTIDE SEQUENCE</scope>
    <source>
        <strain evidence="5">B3-4054</strain>
    </source>
</reference>
<keyword evidence="3" id="KW-0175">Coiled coil</keyword>
<dbReference type="GO" id="GO:0050821">
    <property type="term" value="P:protein stabilization"/>
    <property type="evidence" value="ECO:0007669"/>
    <property type="project" value="TreeGrafter"/>
</dbReference>
<comment type="caution">
    <text evidence="5">The sequence shown here is derived from an EMBL/GenBank/DDBJ whole genome shotgun (WGS) entry which is preliminary data.</text>
</comment>
<dbReference type="Pfam" id="PF03938">
    <property type="entry name" value="OmpH"/>
    <property type="match status" value="1"/>
</dbReference>
<dbReference type="AlphaFoldDB" id="A0A9D9HD65"/>
<comment type="similarity">
    <text evidence="1">Belongs to the Skp family.</text>
</comment>
<organism evidence="5 6">
    <name type="scientific">Candidatus Avitreponema avistercoris</name>
    <dbReference type="NCBI Taxonomy" id="2840705"/>
    <lineage>
        <taxon>Bacteria</taxon>
        <taxon>Pseudomonadati</taxon>
        <taxon>Spirochaetota</taxon>
        <taxon>Spirochaetia</taxon>
        <taxon>Spirochaetales</taxon>
        <taxon>Candidatus Avitreponema</taxon>
    </lineage>
</organism>
<dbReference type="GO" id="GO:0051082">
    <property type="term" value="F:unfolded protein binding"/>
    <property type="evidence" value="ECO:0007669"/>
    <property type="project" value="InterPro"/>
</dbReference>
<name>A0A9D9HD65_9SPIR</name>
<proteinExistence type="inferred from homology"/>
<protein>
    <submittedName>
        <fullName evidence="5">OmpH family outer membrane protein</fullName>
    </submittedName>
</protein>
<evidence type="ECO:0000256" key="2">
    <source>
        <dbReference type="ARBA" id="ARBA00022729"/>
    </source>
</evidence>
<gene>
    <name evidence="5" type="ORF">IAA96_02030</name>
</gene>
<keyword evidence="4" id="KW-0812">Transmembrane</keyword>
<evidence type="ECO:0000256" key="3">
    <source>
        <dbReference type="SAM" id="Coils"/>
    </source>
</evidence>
<feature type="transmembrane region" description="Helical" evidence="4">
    <location>
        <begin position="51"/>
        <end position="68"/>
    </location>
</feature>
<keyword evidence="4" id="KW-0472">Membrane</keyword>
<keyword evidence="4" id="KW-1133">Transmembrane helix</keyword>
<dbReference type="Proteomes" id="UP000823616">
    <property type="component" value="Unassembled WGS sequence"/>
</dbReference>
<evidence type="ECO:0000313" key="6">
    <source>
        <dbReference type="Proteomes" id="UP000823616"/>
    </source>
</evidence>
<keyword evidence="2" id="KW-0732">Signal</keyword>
<evidence type="ECO:0000256" key="4">
    <source>
        <dbReference type="SAM" id="Phobius"/>
    </source>
</evidence>
<feature type="coiled-coil region" evidence="3">
    <location>
        <begin position="94"/>
        <end position="128"/>
    </location>
</feature>
<reference evidence="5" key="2">
    <citation type="journal article" date="2021" name="PeerJ">
        <title>Extensive microbial diversity within the chicken gut microbiome revealed by metagenomics and culture.</title>
        <authorList>
            <person name="Gilroy R."/>
            <person name="Ravi A."/>
            <person name="Getino M."/>
            <person name="Pursley I."/>
            <person name="Horton D.L."/>
            <person name="Alikhan N.F."/>
            <person name="Baker D."/>
            <person name="Gharbi K."/>
            <person name="Hall N."/>
            <person name="Watson M."/>
            <person name="Adriaenssens E.M."/>
            <person name="Foster-Nyarko E."/>
            <person name="Jarju S."/>
            <person name="Secka A."/>
            <person name="Antonio M."/>
            <person name="Oren A."/>
            <person name="Chaudhuri R.R."/>
            <person name="La Ragione R."/>
            <person name="Hildebrand F."/>
            <person name="Pallen M.J."/>
        </authorList>
    </citation>
    <scope>NUCLEOTIDE SEQUENCE</scope>
    <source>
        <strain evidence="5">B3-4054</strain>
    </source>
</reference>
<dbReference type="GO" id="GO:0005829">
    <property type="term" value="C:cytosol"/>
    <property type="evidence" value="ECO:0007669"/>
    <property type="project" value="TreeGrafter"/>
</dbReference>
<dbReference type="PANTHER" id="PTHR35089:SF1">
    <property type="entry name" value="CHAPERONE PROTEIN SKP"/>
    <property type="match status" value="1"/>
</dbReference>
<evidence type="ECO:0000256" key="1">
    <source>
        <dbReference type="ARBA" id="ARBA00009091"/>
    </source>
</evidence>
<dbReference type="Gene3D" id="3.30.910.20">
    <property type="entry name" value="Skp domain"/>
    <property type="match status" value="1"/>
</dbReference>
<dbReference type="EMBL" id="JADIMS010000036">
    <property type="protein sequence ID" value="MBO8449865.1"/>
    <property type="molecule type" value="Genomic_DNA"/>
</dbReference>
<dbReference type="PANTHER" id="PTHR35089">
    <property type="entry name" value="CHAPERONE PROTEIN SKP"/>
    <property type="match status" value="1"/>
</dbReference>
<dbReference type="InterPro" id="IPR024930">
    <property type="entry name" value="Skp_dom_sf"/>
</dbReference>
<dbReference type="InterPro" id="IPR005632">
    <property type="entry name" value="Chaperone_Skp"/>
</dbReference>
<accession>A0A9D9HD65</accession>
<sequence>MWFGVRTEGRTVPTGPSCFPSIWSIIDGAAHPGRLFPPVRRSTGGNVRQQAKLFLIFGFLFLAAQGIFAQQITRFAVIDTARIYTTFYRDSRNVRDFESKRLRYQREIQRLSDEIKDLRQQKVDAEALGETARVTRLEAQISSKTNFLLDYSKAKNEELDELRKELTTDDEFYSMLYEQIRKISEADGYSMVLSLQEGNSIIWYSPTVDITDKVIRSMISG</sequence>